<reference evidence="3 4" key="1">
    <citation type="submission" date="2020-02" db="EMBL/GenBank/DDBJ databases">
        <authorList>
            <person name="Hogendoorn C."/>
        </authorList>
    </citation>
    <scope>NUCLEOTIDE SEQUENCE [LARGE SCALE GENOMIC DNA]</scope>
    <source>
        <strain evidence="3">METHB21</strain>
    </source>
</reference>
<gene>
    <name evidence="3" type="ORF">METHB2_120033</name>
</gene>
<dbReference type="InterPro" id="IPR018683">
    <property type="entry name" value="DUF2169"/>
</dbReference>
<sequence>MDLLNSTGMLAGYTMGMKPDGREMLVVAIKGTFTIPKSGEKPQLAEEQIPLIMADTFTGEPGYSAPLYEVDYAPIRHRCDVLLNGSAYAPHSRPARMVQVGLRVGSFIKTFNVVGERYWDAGISIAPGLPAEFTIMPISYDNAFGGLDNFHEDKNKHSAYMLNPVGKGYHQRLASELVDGTPLPNTEEVNRPIEKPDDDYRPMAFGPVGRGWSSRLPHGGTYDQDWMDNTFPFLPADFNEAYYQAAPEDQQIPYPQGGEEVVLVNLSPEGRIAFNLPTVEVPVVYFRKKGERHETQAVLDTVVIEPDKGIFSLTWRSSLPLKKNMFEIPQVLVGKMSRGWWRARELGKTYYPSLAHLAKANKSEAEEDG</sequence>
<accession>A0A8S0W940</accession>
<comment type="caution">
    <text evidence="3">The sequence shown here is derived from an EMBL/GenBank/DDBJ whole genome shotgun (WGS) entry which is preliminary data.</text>
</comment>
<name>A0A8S0W940_9GAMM</name>
<feature type="compositionally biased region" description="Basic and acidic residues" evidence="1">
    <location>
        <begin position="188"/>
        <end position="200"/>
    </location>
</feature>
<organism evidence="3 4">
    <name type="scientific">Candidatus Methylobacter favarea</name>
    <dbReference type="NCBI Taxonomy" id="2707345"/>
    <lineage>
        <taxon>Bacteria</taxon>
        <taxon>Pseudomonadati</taxon>
        <taxon>Pseudomonadota</taxon>
        <taxon>Gammaproteobacteria</taxon>
        <taxon>Methylococcales</taxon>
        <taxon>Methylococcaceae</taxon>
        <taxon>Methylobacter</taxon>
    </lineage>
</organism>
<protein>
    <recommendedName>
        <fullName evidence="2">DUF2169 domain-containing protein</fullName>
    </recommendedName>
</protein>
<dbReference type="Pfam" id="PF09937">
    <property type="entry name" value="DUF2169"/>
    <property type="match status" value="1"/>
</dbReference>
<keyword evidence="4" id="KW-1185">Reference proteome</keyword>
<evidence type="ECO:0000313" key="4">
    <source>
        <dbReference type="Proteomes" id="UP000494216"/>
    </source>
</evidence>
<evidence type="ECO:0000256" key="1">
    <source>
        <dbReference type="SAM" id="MobiDB-lite"/>
    </source>
</evidence>
<feature type="region of interest" description="Disordered" evidence="1">
    <location>
        <begin position="180"/>
        <end position="200"/>
    </location>
</feature>
<feature type="domain" description="DUF2169" evidence="2">
    <location>
        <begin position="20"/>
        <end position="316"/>
    </location>
</feature>
<proteinExistence type="predicted"/>
<dbReference type="AlphaFoldDB" id="A0A8S0W940"/>
<evidence type="ECO:0000259" key="2">
    <source>
        <dbReference type="Pfam" id="PF09937"/>
    </source>
</evidence>
<dbReference type="Proteomes" id="UP000494216">
    <property type="component" value="Unassembled WGS sequence"/>
</dbReference>
<dbReference type="RefSeq" id="WP_174624660.1">
    <property type="nucleotide sequence ID" value="NZ_CADCXN010000024.1"/>
</dbReference>
<dbReference type="EMBL" id="CADCXN010000024">
    <property type="protein sequence ID" value="CAA9889674.1"/>
    <property type="molecule type" value="Genomic_DNA"/>
</dbReference>
<evidence type="ECO:0000313" key="3">
    <source>
        <dbReference type="EMBL" id="CAA9889674.1"/>
    </source>
</evidence>